<dbReference type="InterPro" id="IPR001932">
    <property type="entry name" value="PPM-type_phosphatase-like_dom"/>
</dbReference>
<keyword evidence="1" id="KW-0378">Hydrolase</keyword>
<dbReference type="Proteomes" id="UP001482154">
    <property type="component" value="Unassembled WGS sequence"/>
</dbReference>
<proteinExistence type="predicted"/>
<dbReference type="PANTHER" id="PTHR43156:SF2">
    <property type="entry name" value="STAGE II SPORULATION PROTEIN E"/>
    <property type="match status" value="1"/>
</dbReference>
<dbReference type="RefSeq" id="WP_022374586.1">
    <property type="nucleotide sequence ID" value="NZ_JAOQJG010000001.1"/>
</dbReference>
<dbReference type="Pfam" id="PF07228">
    <property type="entry name" value="SpoIIE"/>
    <property type="match status" value="1"/>
</dbReference>
<name>A0ABV1ISH4_9FIRM</name>
<evidence type="ECO:0000256" key="1">
    <source>
        <dbReference type="ARBA" id="ARBA00022801"/>
    </source>
</evidence>
<evidence type="ECO:0000313" key="4">
    <source>
        <dbReference type="Proteomes" id="UP001482154"/>
    </source>
</evidence>
<gene>
    <name evidence="3" type="ORF">AAAU51_03165</name>
</gene>
<feature type="domain" description="PPM-type phosphatase" evidence="2">
    <location>
        <begin position="255"/>
        <end position="464"/>
    </location>
</feature>
<organism evidence="3 4">
    <name type="scientific">Anaerostipes amylophilus</name>
    <dbReference type="NCBI Taxonomy" id="2981779"/>
    <lineage>
        <taxon>Bacteria</taxon>
        <taxon>Bacillati</taxon>
        <taxon>Bacillota</taxon>
        <taxon>Clostridia</taxon>
        <taxon>Lachnospirales</taxon>
        <taxon>Lachnospiraceae</taxon>
        <taxon>Anaerostipes</taxon>
    </lineage>
</organism>
<sequence>MDILKKIRPEEQDFLEDFQEMVVYHIKQMQQCLLTAGKLFCEEEEEKKETKRCGRNVLESVILKECVGCREYQNCKFTIADKDKLGNIIEKQGGLSYADLKQCHPCKNGQDFIEEANQIYERELFIRGMRHHMVQMRKIIGNQYMKAGQVLGDFFDGKMSYIHKDDQLCSKIKKEFEKYNLKIWDVCFYENPQKGRQIYLYLKKKRGSEISTRQAAALLSRILKKKMMPLPQQKKLVKNGYEMYGFTPEEKFYVISGIRTAAYKDEEKNGDCFSIGKIREGRYVAMISDGMGTGNEANKESKKMIEVMEDMLGAGIEEEVCIQLLDSIIAFETEKEKYATLDFFQLDLFAGIGSFFKIGACPCLLKRKDKVEILVGERTVVGMDLFQSRIPFCRKKMESEDLLVMFSDGVLDCMPQNNIETLASFLEEMDVVRPQAVADRLFDRITNMEEYKKKDDITILVLGIWDRY</sequence>
<comment type="caution">
    <text evidence="3">The sequence shown here is derived from an EMBL/GenBank/DDBJ whole genome shotgun (WGS) entry which is preliminary data.</text>
</comment>
<reference evidence="3 4" key="1">
    <citation type="submission" date="2024-04" db="EMBL/GenBank/DDBJ databases">
        <title>Human intestinal bacterial collection.</title>
        <authorList>
            <person name="Pauvert C."/>
            <person name="Hitch T.C.A."/>
            <person name="Clavel T."/>
        </authorList>
    </citation>
    <scope>NUCLEOTIDE SEQUENCE [LARGE SCALE GENOMIC DNA]</scope>
    <source>
        <strain evidence="3 4">CLA-AA-H249</strain>
    </source>
</reference>
<keyword evidence="4" id="KW-1185">Reference proteome</keyword>
<dbReference type="EMBL" id="JBBNIN010000003">
    <property type="protein sequence ID" value="MEQ2710173.1"/>
    <property type="molecule type" value="Genomic_DNA"/>
</dbReference>
<dbReference type="SUPFAM" id="SSF81606">
    <property type="entry name" value="PP2C-like"/>
    <property type="match status" value="1"/>
</dbReference>
<dbReference type="SMART" id="SM00331">
    <property type="entry name" value="PP2C_SIG"/>
    <property type="match status" value="1"/>
</dbReference>
<dbReference type="Gene3D" id="3.60.40.10">
    <property type="entry name" value="PPM-type phosphatase domain"/>
    <property type="match status" value="1"/>
</dbReference>
<dbReference type="InterPro" id="IPR052016">
    <property type="entry name" value="Bact_Sigma-Reg"/>
</dbReference>
<accession>A0ABV1ISH4</accession>
<evidence type="ECO:0000259" key="2">
    <source>
        <dbReference type="SMART" id="SM00331"/>
    </source>
</evidence>
<dbReference type="PANTHER" id="PTHR43156">
    <property type="entry name" value="STAGE II SPORULATION PROTEIN E-RELATED"/>
    <property type="match status" value="1"/>
</dbReference>
<protein>
    <submittedName>
        <fullName evidence="3">SpoIIE family protein phosphatase</fullName>
    </submittedName>
</protein>
<evidence type="ECO:0000313" key="3">
    <source>
        <dbReference type="EMBL" id="MEQ2710173.1"/>
    </source>
</evidence>
<dbReference type="InterPro" id="IPR036457">
    <property type="entry name" value="PPM-type-like_dom_sf"/>
</dbReference>